<dbReference type="SUPFAM" id="SSF48452">
    <property type="entry name" value="TPR-like"/>
    <property type="match status" value="1"/>
</dbReference>
<feature type="chain" id="PRO_5045625986" evidence="2">
    <location>
        <begin position="22"/>
        <end position="497"/>
    </location>
</feature>
<dbReference type="SUPFAM" id="SSF56601">
    <property type="entry name" value="beta-lactamase/transpeptidase-like"/>
    <property type="match status" value="1"/>
</dbReference>
<dbReference type="InterPro" id="IPR001466">
    <property type="entry name" value="Beta-lactam-related"/>
</dbReference>
<evidence type="ECO:0000259" key="3">
    <source>
        <dbReference type="Pfam" id="PF00144"/>
    </source>
</evidence>
<evidence type="ECO:0000256" key="2">
    <source>
        <dbReference type="SAM" id="SignalP"/>
    </source>
</evidence>
<dbReference type="Proteomes" id="UP001497602">
    <property type="component" value="Unassembled WGS sequence"/>
</dbReference>
<organism evidence="4 5">
    <name type="scientific">Tenacibaculum vairaonense</name>
    <dbReference type="NCBI Taxonomy" id="3137860"/>
    <lineage>
        <taxon>Bacteria</taxon>
        <taxon>Pseudomonadati</taxon>
        <taxon>Bacteroidota</taxon>
        <taxon>Flavobacteriia</taxon>
        <taxon>Flavobacteriales</taxon>
        <taxon>Flavobacteriaceae</taxon>
        <taxon>Tenacibaculum</taxon>
    </lineage>
</organism>
<dbReference type="SMART" id="SM00028">
    <property type="entry name" value="TPR"/>
    <property type="match status" value="1"/>
</dbReference>
<evidence type="ECO:0000313" key="5">
    <source>
        <dbReference type="Proteomes" id="UP001497602"/>
    </source>
</evidence>
<dbReference type="Pfam" id="PF00144">
    <property type="entry name" value="Beta-lactamase"/>
    <property type="match status" value="1"/>
</dbReference>
<dbReference type="InterPro" id="IPR012338">
    <property type="entry name" value="Beta-lactam/transpept-like"/>
</dbReference>
<protein>
    <submittedName>
        <fullName evidence="4">TPR_REGION domain-containing protein</fullName>
    </submittedName>
</protein>
<reference evidence="4 5" key="1">
    <citation type="submission" date="2024-05" db="EMBL/GenBank/DDBJ databases">
        <authorList>
            <person name="Duchaud E."/>
        </authorList>
    </citation>
    <scope>NUCLEOTIDE SEQUENCE [LARGE SCALE GENOMIC DNA]</scope>
    <source>
        <strain evidence="4">Ena-SAMPLE-TAB-13-05-2024-13:56:06:370-140305</strain>
    </source>
</reference>
<dbReference type="PROSITE" id="PS50005">
    <property type="entry name" value="TPR"/>
    <property type="match status" value="1"/>
</dbReference>
<dbReference type="PANTHER" id="PTHR46825:SF9">
    <property type="entry name" value="BETA-LACTAMASE-RELATED DOMAIN-CONTAINING PROTEIN"/>
    <property type="match status" value="1"/>
</dbReference>
<keyword evidence="1" id="KW-0802">TPR repeat</keyword>
<dbReference type="RefSeq" id="WP_348706529.1">
    <property type="nucleotide sequence ID" value="NZ_CAXIYA010000038.1"/>
</dbReference>
<evidence type="ECO:0000313" key="4">
    <source>
        <dbReference type="EMBL" id="CAL2108420.1"/>
    </source>
</evidence>
<keyword evidence="2" id="KW-0732">Signal</keyword>
<dbReference type="Gene3D" id="1.25.40.10">
    <property type="entry name" value="Tetratricopeptide repeat domain"/>
    <property type="match status" value="1"/>
</dbReference>
<accession>A0ABM9PRK4</accession>
<proteinExistence type="predicted"/>
<gene>
    <name evidence="4" type="ORF">T190115A13A_70193</name>
</gene>
<evidence type="ECO:0000256" key="1">
    <source>
        <dbReference type="PROSITE-ProRule" id="PRU00339"/>
    </source>
</evidence>
<dbReference type="Pfam" id="PF13181">
    <property type="entry name" value="TPR_8"/>
    <property type="match status" value="1"/>
</dbReference>
<dbReference type="EMBL" id="CAXJRC010000044">
    <property type="protein sequence ID" value="CAL2108420.1"/>
    <property type="molecule type" value="Genomic_DNA"/>
</dbReference>
<dbReference type="InterPro" id="IPR050491">
    <property type="entry name" value="AmpC-like"/>
</dbReference>
<comment type="caution">
    <text evidence="4">The sequence shown here is derived from an EMBL/GenBank/DDBJ whole genome shotgun (WGS) entry which is preliminary data.</text>
</comment>
<feature type="signal peptide" evidence="2">
    <location>
        <begin position="1"/>
        <end position="21"/>
    </location>
</feature>
<name>A0ABM9PRK4_9FLAO</name>
<dbReference type="PANTHER" id="PTHR46825">
    <property type="entry name" value="D-ALANYL-D-ALANINE-CARBOXYPEPTIDASE/ENDOPEPTIDASE AMPH"/>
    <property type="match status" value="1"/>
</dbReference>
<dbReference type="Gene3D" id="3.40.710.10">
    <property type="entry name" value="DD-peptidase/beta-lactamase superfamily"/>
    <property type="match status" value="1"/>
</dbReference>
<feature type="domain" description="Beta-lactamase-related" evidence="3">
    <location>
        <begin position="43"/>
        <end position="347"/>
    </location>
</feature>
<keyword evidence="5" id="KW-1185">Reference proteome</keyword>
<dbReference type="InterPro" id="IPR011990">
    <property type="entry name" value="TPR-like_helical_dom_sf"/>
</dbReference>
<feature type="repeat" description="TPR" evidence="1">
    <location>
        <begin position="446"/>
        <end position="479"/>
    </location>
</feature>
<dbReference type="InterPro" id="IPR019734">
    <property type="entry name" value="TPR_rpt"/>
</dbReference>
<sequence length="497" mass="56844">MKIINHILVCILFTTFSTTYAQLDQDDIVLKQKIDTYLTKGVSQGFSGVVLVSQKEKIILHKAYGLSNKETNTPYQTTTVSTIGSVTKQFTATAILKLVMLNKLKVEDSINKFFPNLPNDKKNITIHQLLTHSSGFKNGVGKGDFDYIPTEKYFNSLFTQKLLFTPGSNYKYSNAGYSILARIIEIVSEMEYESFLNEYLFQPAGMKNTGYFIPDWSKHTIASGYAYNIFSLGTLIARFKKHQKISWNLKGNGGIHATTEDMYKWYKALKANKILTKDLFQKLTTPYIAEVKDKSSYYAYGWAINTSKKGTKIISHNGGNRVFFHEFIWLPKEDIVIILFTNASSREVEVAWPIQKMILDKKYIPNPIKKNLHFLIQDFIKNNNVNKVNTLISMITKNYRSQIRNANKLNDIGYLVLNQELIKSKESTKWAIALFKLNTVLFPANGNIWDSLGEAYIKNKQKERAKESYLKALELAPTKNCDWCESSSNALKKLKQN</sequence>